<evidence type="ECO:0000259" key="1">
    <source>
        <dbReference type="Pfam" id="PF13173"/>
    </source>
</evidence>
<dbReference type="InterPro" id="IPR027417">
    <property type="entry name" value="P-loop_NTPase"/>
</dbReference>
<dbReference type="InterPro" id="IPR041682">
    <property type="entry name" value="AAA_14"/>
</dbReference>
<organism evidence="3 4">
    <name type="scientific">Candidatus Aphodousia faecigallinarum</name>
    <dbReference type="NCBI Taxonomy" id="2840677"/>
    <lineage>
        <taxon>Bacteria</taxon>
        <taxon>Pseudomonadati</taxon>
        <taxon>Pseudomonadota</taxon>
        <taxon>Betaproteobacteria</taxon>
        <taxon>Burkholderiales</taxon>
        <taxon>Sutterellaceae</taxon>
        <taxon>Sutterellaceae incertae sedis</taxon>
        <taxon>Candidatus Aphodousia</taxon>
    </lineage>
</organism>
<name>A0A9D1LEL7_9BURK</name>
<keyword evidence="3" id="KW-0067">ATP-binding</keyword>
<dbReference type="Pfam" id="PF13635">
    <property type="entry name" value="DUF4143"/>
    <property type="match status" value="1"/>
</dbReference>
<feature type="domain" description="AAA" evidence="1">
    <location>
        <begin position="22"/>
        <end position="137"/>
    </location>
</feature>
<dbReference type="PANTHER" id="PTHR43566">
    <property type="entry name" value="CONSERVED PROTEIN"/>
    <property type="match status" value="1"/>
</dbReference>
<dbReference type="Pfam" id="PF13173">
    <property type="entry name" value="AAA_14"/>
    <property type="match status" value="1"/>
</dbReference>
<gene>
    <name evidence="3" type="ORF">IAC56_00320</name>
</gene>
<comment type="caution">
    <text evidence="3">The sequence shown here is derived from an EMBL/GenBank/DDBJ whole genome shotgun (WGS) entry which is preliminary data.</text>
</comment>
<accession>A0A9D1LEL7</accession>
<sequence length="417" mass="47566">MMRTLYKRWAEETLKNYVKLMRVVCVLGARQCGKSTMLENAQMEAQYRTLDDESELLASQDTTFYLKQFEKDTVIIDEIQRAPNLILGIKRIVDQNPQPGQFVLTGSADYRKIPNATESLAGRAAVIRMRPLSQAEIRGAAPNFLLRLFSESFSGNDRVEPLGKMKLFDLMLRGGFPEVQHFPQEQLSVWFSMYVQNQIMRDLSLSSSIRVRPNTVLQALQAMALYSCAVKNVGELAQETLVSRDTMDKYCSGMETLFLLDEIPAWTFNPVAGLRKKPKLVMADSGLVCHLLNIHHAETLLKGTTLQEQQFGRLVETWVYGQIAPEIDMHTDWRLFHYRANEETEIDFLVENDRGELLGLEVKSRETLKSDDFKGLKKFRNAFNGAKFVGAVLYPGDKIFRQADGFWAIPMSAMWHG</sequence>
<evidence type="ECO:0000313" key="3">
    <source>
        <dbReference type="EMBL" id="HIU36715.1"/>
    </source>
</evidence>
<dbReference type="EMBL" id="DVMY01000009">
    <property type="protein sequence ID" value="HIU36715.1"/>
    <property type="molecule type" value="Genomic_DNA"/>
</dbReference>
<dbReference type="AlphaFoldDB" id="A0A9D1LEL7"/>
<dbReference type="PANTHER" id="PTHR43566:SF2">
    <property type="entry name" value="DUF4143 DOMAIN-CONTAINING PROTEIN"/>
    <property type="match status" value="1"/>
</dbReference>
<evidence type="ECO:0000259" key="2">
    <source>
        <dbReference type="Pfam" id="PF13635"/>
    </source>
</evidence>
<dbReference type="InterPro" id="IPR025420">
    <property type="entry name" value="DUF4143"/>
</dbReference>
<evidence type="ECO:0000313" key="4">
    <source>
        <dbReference type="Proteomes" id="UP000824083"/>
    </source>
</evidence>
<dbReference type="GO" id="GO:0005524">
    <property type="term" value="F:ATP binding"/>
    <property type="evidence" value="ECO:0007669"/>
    <property type="project" value="UniProtKB-KW"/>
</dbReference>
<reference evidence="3" key="2">
    <citation type="journal article" date="2021" name="PeerJ">
        <title>Extensive microbial diversity within the chicken gut microbiome revealed by metagenomics and culture.</title>
        <authorList>
            <person name="Gilroy R."/>
            <person name="Ravi A."/>
            <person name="Getino M."/>
            <person name="Pursley I."/>
            <person name="Horton D.L."/>
            <person name="Alikhan N.F."/>
            <person name="Baker D."/>
            <person name="Gharbi K."/>
            <person name="Hall N."/>
            <person name="Watson M."/>
            <person name="Adriaenssens E.M."/>
            <person name="Foster-Nyarko E."/>
            <person name="Jarju S."/>
            <person name="Secka A."/>
            <person name="Antonio M."/>
            <person name="Oren A."/>
            <person name="Chaudhuri R.R."/>
            <person name="La Ragione R."/>
            <person name="Hildebrand F."/>
            <person name="Pallen M.J."/>
        </authorList>
    </citation>
    <scope>NUCLEOTIDE SEQUENCE</scope>
    <source>
        <strain evidence="3">7463</strain>
    </source>
</reference>
<dbReference type="SUPFAM" id="SSF52540">
    <property type="entry name" value="P-loop containing nucleoside triphosphate hydrolases"/>
    <property type="match status" value="1"/>
</dbReference>
<keyword evidence="3" id="KW-0547">Nucleotide-binding</keyword>
<reference evidence="3" key="1">
    <citation type="submission" date="2020-10" db="EMBL/GenBank/DDBJ databases">
        <authorList>
            <person name="Gilroy R."/>
        </authorList>
    </citation>
    <scope>NUCLEOTIDE SEQUENCE</scope>
    <source>
        <strain evidence="3">7463</strain>
    </source>
</reference>
<protein>
    <submittedName>
        <fullName evidence="3">ATP-binding protein</fullName>
    </submittedName>
</protein>
<dbReference type="Proteomes" id="UP000824083">
    <property type="component" value="Unassembled WGS sequence"/>
</dbReference>
<feature type="domain" description="DUF4143" evidence="2">
    <location>
        <begin position="212"/>
        <end position="364"/>
    </location>
</feature>
<proteinExistence type="predicted"/>